<dbReference type="Proteomes" id="UP000295455">
    <property type="component" value="Unassembled WGS sequence"/>
</dbReference>
<protein>
    <recommendedName>
        <fullName evidence="4">CsbD-like protein</fullName>
    </recommendedName>
</protein>
<dbReference type="AlphaFoldDB" id="A0A4V2QEF8"/>
<feature type="region of interest" description="Disordered" evidence="1">
    <location>
        <begin position="1"/>
        <end position="103"/>
    </location>
</feature>
<dbReference type="EMBL" id="SLUP01000002">
    <property type="protein sequence ID" value="TCL67847.1"/>
    <property type="molecule type" value="Genomic_DNA"/>
</dbReference>
<evidence type="ECO:0000313" key="3">
    <source>
        <dbReference type="Proteomes" id="UP000295455"/>
    </source>
</evidence>
<gene>
    <name evidence="2" type="ORF">EV196_102410</name>
</gene>
<feature type="compositionally biased region" description="Basic and acidic residues" evidence="1">
    <location>
        <begin position="34"/>
        <end position="43"/>
    </location>
</feature>
<evidence type="ECO:0000313" key="2">
    <source>
        <dbReference type="EMBL" id="TCL67847.1"/>
    </source>
</evidence>
<sequence>MNTKDQNRENDSQNQNKDFQNQKFGNQTENNWNRVRDQYREKYPSLSNEDTQYRNGKFDDMTDRIANKTNRSRDQVQDEIKNWDYDKYDDDNQNYRKQRYQNS</sequence>
<evidence type="ECO:0008006" key="4">
    <source>
        <dbReference type="Google" id="ProtNLM"/>
    </source>
</evidence>
<name>A0A4V2QEF8_9FLAO</name>
<dbReference type="RefSeq" id="WP_132215888.1">
    <property type="nucleotide sequence ID" value="NZ_OX156936.1"/>
</dbReference>
<dbReference type="OrthoDB" id="1454446at2"/>
<accession>A0A4V2QEF8</accession>
<dbReference type="SUPFAM" id="SSF69047">
    <property type="entry name" value="Hypothetical protein YjbJ"/>
    <property type="match status" value="1"/>
</dbReference>
<evidence type="ECO:0000256" key="1">
    <source>
        <dbReference type="SAM" id="MobiDB-lite"/>
    </source>
</evidence>
<feature type="compositionally biased region" description="Basic and acidic residues" evidence="1">
    <location>
        <begin position="1"/>
        <end position="11"/>
    </location>
</feature>
<reference evidence="2 3" key="1">
    <citation type="submission" date="2019-03" db="EMBL/GenBank/DDBJ databases">
        <title>Genomic Encyclopedia of Type Strains, Phase IV (KMG-IV): sequencing the most valuable type-strain genomes for metagenomic binning, comparative biology and taxonomic classification.</title>
        <authorList>
            <person name="Goeker M."/>
        </authorList>
    </citation>
    <scope>NUCLEOTIDE SEQUENCE [LARGE SCALE GENOMIC DNA]</scope>
    <source>
        <strain evidence="2 3">DSM 18792</strain>
    </source>
</reference>
<comment type="caution">
    <text evidence="2">The sequence shown here is derived from an EMBL/GenBank/DDBJ whole genome shotgun (WGS) entry which is preliminary data.</text>
</comment>
<organism evidence="2 3">
    <name type="scientific">Mariniflexile fucanivorans</name>
    <dbReference type="NCBI Taxonomy" id="264023"/>
    <lineage>
        <taxon>Bacteria</taxon>
        <taxon>Pseudomonadati</taxon>
        <taxon>Bacteroidota</taxon>
        <taxon>Flavobacteriia</taxon>
        <taxon>Flavobacteriales</taxon>
        <taxon>Flavobacteriaceae</taxon>
        <taxon>Mariniflexile</taxon>
    </lineage>
</organism>
<keyword evidence="3" id="KW-1185">Reference proteome</keyword>
<feature type="compositionally biased region" description="Polar residues" evidence="1">
    <location>
        <begin position="45"/>
        <end position="54"/>
    </location>
</feature>
<proteinExistence type="predicted"/>
<feature type="compositionally biased region" description="Low complexity" evidence="1">
    <location>
        <begin position="12"/>
        <end position="27"/>
    </location>
</feature>
<dbReference type="Gene3D" id="1.10.1470.10">
    <property type="entry name" value="YjbJ"/>
    <property type="match status" value="1"/>
</dbReference>
<feature type="compositionally biased region" description="Basic and acidic residues" evidence="1">
    <location>
        <begin position="56"/>
        <end position="86"/>
    </location>
</feature>
<dbReference type="InterPro" id="IPR036629">
    <property type="entry name" value="YjbJ_sf"/>
</dbReference>